<dbReference type="Proteomes" id="UP001302494">
    <property type="component" value="Chromosome"/>
</dbReference>
<organism evidence="1 2">
    <name type="scientific">Candidatus Nitrospira neomarina</name>
    <dbReference type="NCBI Taxonomy" id="3020899"/>
    <lineage>
        <taxon>Bacteria</taxon>
        <taxon>Pseudomonadati</taxon>
        <taxon>Nitrospirota</taxon>
        <taxon>Nitrospiria</taxon>
        <taxon>Nitrospirales</taxon>
        <taxon>Nitrospiraceae</taxon>
        <taxon>Nitrospira</taxon>
    </lineage>
</organism>
<gene>
    <name evidence="1" type="ORF">PQG83_16190</name>
</gene>
<accession>A0AA96GLF8</accession>
<name>A0AA96GLF8_9BACT</name>
<reference evidence="1 2" key="1">
    <citation type="submission" date="2023-01" db="EMBL/GenBank/DDBJ databases">
        <title>Cultivation and genomic characterization of new, ubiquitous marine nitrite-oxidizing bacteria from the Nitrospirales.</title>
        <authorList>
            <person name="Mueller A.J."/>
            <person name="Daebeler A."/>
            <person name="Herbold C.W."/>
            <person name="Kirkegaard R.H."/>
            <person name="Daims H."/>
        </authorList>
    </citation>
    <scope>NUCLEOTIDE SEQUENCE [LARGE SCALE GENOMIC DNA]</scope>
    <source>
        <strain evidence="1 2">DK</strain>
    </source>
</reference>
<dbReference type="KEGG" id="nneo:PQG83_16190"/>
<proteinExistence type="predicted"/>
<protein>
    <submittedName>
        <fullName evidence="1">Uncharacterized protein</fullName>
    </submittedName>
</protein>
<dbReference type="AlphaFoldDB" id="A0AA96GLF8"/>
<keyword evidence="2" id="KW-1185">Reference proteome</keyword>
<dbReference type="EMBL" id="CP116968">
    <property type="protein sequence ID" value="WNM61278.1"/>
    <property type="molecule type" value="Genomic_DNA"/>
</dbReference>
<dbReference type="RefSeq" id="WP_312743202.1">
    <property type="nucleotide sequence ID" value="NZ_CP116968.1"/>
</dbReference>
<evidence type="ECO:0000313" key="1">
    <source>
        <dbReference type="EMBL" id="WNM61278.1"/>
    </source>
</evidence>
<sequence length="389" mass="43387">MCVWRWMGVVLSLSILGCQMREVQPTFKNECGILRSNVDWSNRMKVLNLLSLAFSQKCDAAVIEYTEQVQSGFRDKTFSFSREMAGVFLSDGVLTEYVLESYERAYLSLLLAASYLRTGHIEDAKVELRRLDHELFAPLYNFGEDPVNLVLSAVLWEVLNEPGDARTDWFRLAEPTSSFLLHVPPALQSFAQKQVIRLDQGARPTPRWEVYGVGRFPEVDWDFKLFGAPNGYFVIHPNPPFQELCISETGLRLSTESWFAKIAHRHDHAYHPLLNIQSWIRLPVGVVYGLVPFSLGVGVAVGGCAGAASLGGRGSGDVCALSILGGTQLMQVAPTVFQNTVRPDLRHWELLPAAIIVTQKSDLGSEPCDSHQARLHHLVTHAPAPPFRS</sequence>
<dbReference type="PROSITE" id="PS51257">
    <property type="entry name" value="PROKAR_LIPOPROTEIN"/>
    <property type="match status" value="1"/>
</dbReference>
<evidence type="ECO:0000313" key="2">
    <source>
        <dbReference type="Proteomes" id="UP001302494"/>
    </source>
</evidence>